<dbReference type="Proteomes" id="UP000234166">
    <property type="component" value="Unassembled WGS sequence"/>
</dbReference>
<feature type="region of interest" description="Disordered" evidence="1">
    <location>
        <begin position="1"/>
        <end position="27"/>
    </location>
</feature>
<evidence type="ECO:0000313" key="2">
    <source>
        <dbReference type="EMBL" id="SON76415.1"/>
    </source>
</evidence>
<evidence type="ECO:0000313" key="4">
    <source>
        <dbReference type="Proteomes" id="UP000234166"/>
    </source>
</evidence>
<dbReference type="EMBL" id="OCYT01000046">
    <property type="protein sequence ID" value="SON77775.1"/>
    <property type="molecule type" value="Genomic_DNA"/>
</dbReference>
<evidence type="ECO:0000313" key="5">
    <source>
        <dbReference type="Proteomes" id="UP000234181"/>
    </source>
</evidence>
<gene>
    <name evidence="3" type="ORF">XAP6984_140034</name>
    <name evidence="2" type="ORF">XAP7430_100011</name>
</gene>
<sequence>MPSGLPSGAVSGPIAGHTPAPPLPSRHINNIHVVVNRSTNRVVRPAITVVTVSSPVGLRFEVSEMVSDAVPTDRRRGVNGKGEKDDTNRRKQRNAPGLAARIEADIRQHVHAELRRHLERWT</sequence>
<feature type="region of interest" description="Disordered" evidence="1">
    <location>
        <begin position="68"/>
        <end position="96"/>
    </location>
</feature>
<dbReference type="Proteomes" id="UP000234181">
    <property type="component" value="Unassembled WGS sequence"/>
</dbReference>
<reference evidence="4 5" key="1">
    <citation type="submission" date="2017-10" db="EMBL/GenBank/DDBJ databases">
        <authorList>
            <person name="Regsiter A."/>
            <person name="William W."/>
        </authorList>
    </citation>
    <scope>NUCLEOTIDE SEQUENCE [LARGE SCALE GENOMIC DNA]</scope>
    <source>
        <strain evidence="3 5">CFBP6984</strain>
        <strain evidence="2 4">CFBP7430</strain>
    </source>
</reference>
<dbReference type="EMBL" id="OCYS01000002">
    <property type="protein sequence ID" value="SON76415.1"/>
    <property type="molecule type" value="Genomic_DNA"/>
</dbReference>
<evidence type="ECO:0000313" key="3">
    <source>
        <dbReference type="EMBL" id="SON77775.1"/>
    </source>
</evidence>
<accession>A0AB38DTU8</accession>
<evidence type="ECO:0000256" key="1">
    <source>
        <dbReference type="SAM" id="MobiDB-lite"/>
    </source>
</evidence>
<name>A0AB38DTU8_XANCH</name>
<proteinExistence type="predicted"/>
<feature type="compositionally biased region" description="Basic and acidic residues" evidence="1">
    <location>
        <begin position="71"/>
        <end position="89"/>
    </location>
</feature>
<organism evidence="2 4">
    <name type="scientific">Xanthomonas campestris pv. phaseoli</name>
    <dbReference type="NCBI Taxonomy" id="317013"/>
    <lineage>
        <taxon>Bacteria</taxon>
        <taxon>Pseudomonadati</taxon>
        <taxon>Pseudomonadota</taxon>
        <taxon>Gammaproteobacteria</taxon>
        <taxon>Lysobacterales</taxon>
        <taxon>Lysobacteraceae</taxon>
        <taxon>Xanthomonas</taxon>
    </lineage>
</organism>
<keyword evidence="5" id="KW-1185">Reference proteome</keyword>
<dbReference type="AlphaFoldDB" id="A0AB38DTU8"/>
<protein>
    <submittedName>
        <fullName evidence="2">Xsa-associated protein</fullName>
    </submittedName>
</protein>
<comment type="caution">
    <text evidence="2">The sequence shown here is derived from an EMBL/GenBank/DDBJ whole genome shotgun (WGS) entry which is preliminary data.</text>
</comment>